<keyword evidence="3" id="KW-1185">Reference proteome</keyword>
<dbReference type="Gene3D" id="3.40.630.30">
    <property type="match status" value="1"/>
</dbReference>
<dbReference type="Proteomes" id="UP000198538">
    <property type="component" value="Unassembled WGS sequence"/>
</dbReference>
<dbReference type="RefSeq" id="WP_090918182.1">
    <property type="nucleotide sequence ID" value="NZ_FMVM01000005.1"/>
</dbReference>
<sequence length="179" mass="20891">MNRKQTKILETQRLVFTTWDEGDRALAFALWGDHEVTRWVRGNEVLSEDEVEARLTQEIEREKQEGVQYWPLFQKDSDVFIGCCGLCPYDPEENIYELGFLLTRDYWGQGYAQEAAQAVVRYAFDKLEVATLVASHHPDNEAACHILSQLGFEQMHERRDEATGVMKPFYRLRKNNTAR</sequence>
<reference evidence="3" key="1">
    <citation type="submission" date="2016-10" db="EMBL/GenBank/DDBJ databases">
        <authorList>
            <person name="Varghese N."/>
            <person name="Submissions S."/>
        </authorList>
    </citation>
    <scope>NUCLEOTIDE SEQUENCE [LARGE SCALE GENOMIC DNA]</scope>
    <source>
        <strain evidence="3">BL9</strain>
    </source>
</reference>
<evidence type="ECO:0000313" key="3">
    <source>
        <dbReference type="Proteomes" id="UP000198538"/>
    </source>
</evidence>
<dbReference type="InterPro" id="IPR051531">
    <property type="entry name" value="N-acetyltransferase"/>
</dbReference>
<dbReference type="PANTHER" id="PTHR43792:SF1">
    <property type="entry name" value="N-ACETYLTRANSFERASE DOMAIN-CONTAINING PROTEIN"/>
    <property type="match status" value="1"/>
</dbReference>
<dbReference type="PANTHER" id="PTHR43792">
    <property type="entry name" value="GNAT FAMILY, PUTATIVE (AFU_ORTHOLOGUE AFUA_3G00765)-RELATED-RELATED"/>
    <property type="match status" value="1"/>
</dbReference>
<dbReference type="GO" id="GO:0016747">
    <property type="term" value="F:acyltransferase activity, transferring groups other than amino-acyl groups"/>
    <property type="evidence" value="ECO:0007669"/>
    <property type="project" value="InterPro"/>
</dbReference>
<dbReference type="SUPFAM" id="SSF55729">
    <property type="entry name" value="Acyl-CoA N-acyltransferases (Nat)"/>
    <property type="match status" value="1"/>
</dbReference>
<dbReference type="Pfam" id="PF13302">
    <property type="entry name" value="Acetyltransf_3"/>
    <property type="match status" value="1"/>
</dbReference>
<protein>
    <submittedName>
        <fullName evidence="2">Protein N-acetyltransferase, RimJ/RimL family</fullName>
    </submittedName>
</protein>
<organism evidence="2 3">
    <name type="scientific">Paenibacillus polysaccharolyticus</name>
    <dbReference type="NCBI Taxonomy" id="582692"/>
    <lineage>
        <taxon>Bacteria</taxon>
        <taxon>Bacillati</taxon>
        <taxon>Bacillota</taxon>
        <taxon>Bacilli</taxon>
        <taxon>Bacillales</taxon>
        <taxon>Paenibacillaceae</taxon>
        <taxon>Paenibacillus</taxon>
    </lineage>
</organism>
<dbReference type="InterPro" id="IPR000182">
    <property type="entry name" value="GNAT_dom"/>
</dbReference>
<dbReference type="CDD" id="cd04301">
    <property type="entry name" value="NAT_SF"/>
    <property type="match status" value="1"/>
</dbReference>
<evidence type="ECO:0000313" key="2">
    <source>
        <dbReference type="EMBL" id="SCY47535.1"/>
    </source>
</evidence>
<dbReference type="PROSITE" id="PS51186">
    <property type="entry name" value="GNAT"/>
    <property type="match status" value="1"/>
</dbReference>
<gene>
    <name evidence="2" type="ORF">SAMN05720606_105149</name>
</gene>
<dbReference type="EMBL" id="FMVM01000005">
    <property type="protein sequence ID" value="SCY47535.1"/>
    <property type="molecule type" value="Genomic_DNA"/>
</dbReference>
<dbReference type="STRING" id="582692.SAMN05720606_105149"/>
<name>A0A1G5G7M2_9BACL</name>
<proteinExistence type="predicted"/>
<dbReference type="AlphaFoldDB" id="A0A1G5G7M2"/>
<dbReference type="InterPro" id="IPR016181">
    <property type="entry name" value="Acyl_CoA_acyltransferase"/>
</dbReference>
<evidence type="ECO:0000259" key="1">
    <source>
        <dbReference type="PROSITE" id="PS51186"/>
    </source>
</evidence>
<feature type="domain" description="N-acetyltransferase" evidence="1">
    <location>
        <begin position="14"/>
        <end position="177"/>
    </location>
</feature>
<keyword evidence="2" id="KW-0808">Transferase</keyword>
<accession>A0A1G5G7M2</accession>